<accession>A0A7J6WAM3</accession>
<name>A0A7J6WAM3_THATH</name>
<organism evidence="1 2">
    <name type="scientific">Thalictrum thalictroides</name>
    <name type="common">Rue-anemone</name>
    <name type="synonym">Anemone thalictroides</name>
    <dbReference type="NCBI Taxonomy" id="46969"/>
    <lineage>
        <taxon>Eukaryota</taxon>
        <taxon>Viridiplantae</taxon>
        <taxon>Streptophyta</taxon>
        <taxon>Embryophyta</taxon>
        <taxon>Tracheophyta</taxon>
        <taxon>Spermatophyta</taxon>
        <taxon>Magnoliopsida</taxon>
        <taxon>Ranunculales</taxon>
        <taxon>Ranunculaceae</taxon>
        <taxon>Thalictroideae</taxon>
        <taxon>Thalictrum</taxon>
    </lineage>
</organism>
<comment type="caution">
    <text evidence="1">The sequence shown here is derived from an EMBL/GenBank/DDBJ whole genome shotgun (WGS) entry which is preliminary data.</text>
</comment>
<sequence>MCFFSPILIIADSKEAWFCDGDDHISSREGDLLLDDVATKVPKISKAIDFASIAEKIASNGFPLKDWLSPSKLPKMSKEVNLASIAEAMMLVDLDFGGYEWFNLHPTGMEC</sequence>
<proteinExistence type="predicted"/>
<reference evidence="1 2" key="1">
    <citation type="submission" date="2020-06" db="EMBL/GenBank/DDBJ databases">
        <title>Transcriptomic and genomic resources for Thalictrum thalictroides and T. hernandezii: Facilitating candidate gene discovery in an emerging model plant lineage.</title>
        <authorList>
            <person name="Arias T."/>
            <person name="Riano-Pachon D.M."/>
            <person name="Di Stilio V.S."/>
        </authorList>
    </citation>
    <scope>NUCLEOTIDE SEQUENCE [LARGE SCALE GENOMIC DNA]</scope>
    <source>
        <strain evidence="2">cv. WT478/WT964</strain>
        <tissue evidence="1">Leaves</tissue>
    </source>
</reference>
<dbReference type="Proteomes" id="UP000554482">
    <property type="component" value="Unassembled WGS sequence"/>
</dbReference>
<evidence type="ECO:0000313" key="2">
    <source>
        <dbReference type="Proteomes" id="UP000554482"/>
    </source>
</evidence>
<dbReference type="AlphaFoldDB" id="A0A7J6WAM3"/>
<protein>
    <submittedName>
        <fullName evidence="1">Uncharacterized protein</fullName>
    </submittedName>
</protein>
<dbReference type="EMBL" id="JABWDY010019786">
    <property type="protein sequence ID" value="KAF5193650.1"/>
    <property type="molecule type" value="Genomic_DNA"/>
</dbReference>
<gene>
    <name evidence="1" type="ORF">FRX31_016763</name>
</gene>
<keyword evidence="2" id="KW-1185">Reference proteome</keyword>
<evidence type="ECO:0000313" key="1">
    <source>
        <dbReference type="EMBL" id="KAF5193650.1"/>
    </source>
</evidence>